<keyword evidence="3" id="KW-1185">Reference proteome</keyword>
<organism evidence="3 4">
    <name type="scientific">Heligmosomoides polygyrus</name>
    <name type="common">Parasitic roundworm</name>
    <dbReference type="NCBI Taxonomy" id="6339"/>
    <lineage>
        <taxon>Eukaryota</taxon>
        <taxon>Metazoa</taxon>
        <taxon>Ecdysozoa</taxon>
        <taxon>Nematoda</taxon>
        <taxon>Chromadorea</taxon>
        <taxon>Rhabditida</taxon>
        <taxon>Rhabditina</taxon>
        <taxon>Rhabditomorpha</taxon>
        <taxon>Strongyloidea</taxon>
        <taxon>Heligmosomidae</taxon>
        <taxon>Heligmosomoides</taxon>
    </lineage>
</organism>
<feature type="region of interest" description="Disordered" evidence="1">
    <location>
        <begin position="1"/>
        <end position="47"/>
    </location>
</feature>
<reference evidence="2 3" key="1">
    <citation type="submission" date="2018-11" db="EMBL/GenBank/DDBJ databases">
        <authorList>
            <consortium name="Pathogen Informatics"/>
        </authorList>
    </citation>
    <scope>NUCLEOTIDE SEQUENCE [LARGE SCALE GENOMIC DNA]</scope>
</reference>
<accession>A0A183G4A3</accession>
<gene>
    <name evidence="2" type="ORF">HPBE_LOCUS16329</name>
</gene>
<evidence type="ECO:0000313" key="3">
    <source>
        <dbReference type="Proteomes" id="UP000050761"/>
    </source>
</evidence>
<proteinExistence type="predicted"/>
<accession>A0A3P7ZVT5</accession>
<sequence length="122" mass="13511">MSSQFTRKEMNFNHKELRSGKAAPGPHECGENGQRSRTSTTDDGVFRSDRTNVRVNFSGCDRDAGGARGAALSLQLMLSADHHPPRCMRAAFDGAFSLIECFALFSSSSFRSSSKRRQLLHR</sequence>
<name>A0A183G4A3_HELPZ</name>
<dbReference type="Proteomes" id="UP000050761">
    <property type="component" value="Unassembled WGS sequence"/>
</dbReference>
<reference evidence="4" key="2">
    <citation type="submission" date="2019-09" db="UniProtKB">
        <authorList>
            <consortium name="WormBaseParasite"/>
        </authorList>
    </citation>
    <scope>IDENTIFICATION</scope>
</reference>
<evidence type="ECO:0000256" key="1">
    <source>
        <dbReference type="SAM" id="MobiDB-lite"/>
    </source>
</evidence>
<protein>
    <submittedName>
        <fullName evidence="2 4">Uncharacterized protein</fullName>
    </submittedName>
</protein>
<dbReference type="EMBL" id="UZAH01029357">
    <property type="protein sequence ID" value="VDP05587.1"/>
    <property type="molecule type" value="Genomic_DNA"/>
</dbReference>
<evidence type="ECO:0000313" key="4">
    <source>
        <dbReference type="WBParaSite" id="HPBE_0001633001-mRNA-1"/>
    </source>
</evidence>
<feature type="compositionally biased region" description="Basic and acidic residues" evidence="1">
    <location>
        <begin position="1"/>
        <end position="19"/>
    </location>
</feature>
<feature type="compositionally biased region" description="Polar residues" evidence="1">
    <location>
        <begin position="33"/>
        <end position="42"/>
    </location>
</feature>
<dbReference type="AlphaFoldDB" id="A0A183G4A3"/>
<dbReference type="WBParaSite" id="HPBE_0001633001-mRNA-1">
    <property type="protein sequence ID" value="HPBE_0001633001-mRNA-1"/>
    <property type="gene ID" value="HPBE_0001633001"/>
</dbReference>
<evidence type="ECO:0000313" key="2">
    <source>
        <dbReference type="EMBL" id="VDP05587.1"/>
    </source>
</evidence>